<comment type="caution">
    <text evidence="3">The sequence shown here is derived from an EMBL/GenBank/DDBJ whole genome shotgun (WGS) entry which is preliminary data.</text>
</comment>
<dbReference type="GO" id="GO:0003677">
    <property type="term" value="F:DNA binding"/>
    <property type="evidence" value="ECO:0007669"/>
    <property type="project" value="InterPro"/>
</dbReference>
<keyword evidence="1" id="KW-1133">Transmembrane helix</keyword>
<keyword evidence="1" id="KW-0812">Transmembrane</keyword>
<gene>
    <name evidence="3" type="ORF">S01H1_16110</name>
</gene>
<feature type="domain" description="Transposase IS4-like" evidence="2">
    <location>
        <begin position="10"/>
        <end position="208"/>
    </location>
</feature>
<feature type="non-terminal residue" evidence="3">
    <location>
        <position position="1"/>
    </location>
</feature>
<evidence type="ECO:0000256" key="1">
    <source>
        <dbReference type="SAM" id="Phobius"/>
    </source>
</evidence>
<name>X0SSZ4_9ZZZZ</name>
<proteinExistence type="predicted"/>
<dbReference type="AlphaFoldDB" id="X0SSZ4"/>
<protein>
    <recommendedName>
        <fullName evidence="2">Transposase IS4-like domain-containing protein</fullName>
    </recommendedName>
</protein>
<dbReference type="EMBL" id="BARS01008455">
    <property type="protein sequence ID" value="GAF79027.1"/>
    <property type="molecule type" value="Genomic_DNA"/>
</dbReference>
<evidence type="ECO:0000259" key="2">
    <source>
        <dbReference type="Pfam" id="PF01609"/>
    </source>
</evidence>
<dbReference type="Pfam" id="PF01609">
    <property type="entry name" value="DDE_Tnp_1"/>
    <property type="match status" value="1"/>
</dbReference>
<evidence type="ECO:0000313" key="3">
    <source>
        <dbReference type="EMBL" id="GAF79027.1"/>
    </source>
</evidence>
<dbReference type="GO" id="GO:0004803">
    <property type="term" value="F:transposase activity"/>
    <property type="evidence" value="ECO:0007669"/>
    <property type="project" value="InterPro"/>
</dbReference>
<keyword evidence="1" id="KW-0472">Membrane</keyword>
<organism evidence="3">
    <name type="scientific">marine sediment metagenome</name>
    <dbReference type="NCBI Taxonomy" id="412755"/>
    <lineage>
        <taxon>unclassified sequences</taxon>
        <taxon>metagenomes</taxon>
        <taxon>ecological metagenomes</taxon>
    </lineage>
</organism>
<dbReference type="GO" id="GO:0006313">
    <property type="term" value="P:DNA transposition"/>
    <property type="evidence" value="ECO:0007669"/>
    <property type="project" value="InterPro"/>
</dbReference>
<reference evidence="3" key="1">
    <citation type="journal article" date="2014" name="Front. Microbiol.">
        <title>High frequency of phylogenetically diverse reductive dehalogenase-homologous genes in deep subseafloor sedimentary metagenomes.</title>
        <authorList>
            <person name="Kawai M."/>
            <person name="Futagami T."/>
            <person name="Toyoda A."/>
            <person name="Takaki Y."/>
            <person name="Nishi S."/>
            <person name="Hori S."/>
            <person name="Arai W."/>
            <person name="Tsubouchi T."/>
            <person name="Morono Y."/>
            <person name="Uchiyama I."/>
            <person name="Ito T."/>
            <person name="Fujiyama A."/>
            <person name="Inagaki F."/>
            <person name="Takami H."/>
        </authorList>
    </citation>
    <scope>NUCLEOTIDE SEQUENCE</scope>
    <source>
        <strain evidence="3">Expedition CK06-06</strain>
    </source>
</reference>
<sequence>LITKEGICLVEKTLPNNITDAEAAFSLIKELKRRYRFKKDAIFIADKAYDVREFYTFIAEKMKSQPYIPINPRNQKEDRTFGPHGCPMCDAGIEMKSAGKWTEGNRQRVKFRCPLKTSKKFAAKYDNACPVKHPLFNTGKGYGCTKYLDVTNDARAKVPRDSKQFKETFKDRQIIEQYFSRLGDREVEQTTHYSFTAISNQMTIAHLTASLVAVAAAILLKQPEKMRCYRTFAYLSKPREAG</sequence>
<accession>X0SSZ4</accession>
<feature type="transmembrane region" description="Helical" evidence="1">
    <location>
        <begin position="202"/>
        <end position="220"/>
    </location>
</feature>
<dbReference type="InterPro" id="IPR002559">
    <property type="entry name" value="Transposase_11"/>
</dbReference>